<protein>
    <submittedName>
        <fullName evidence="1">Uncharacterized protein</fullName>
    </submittedName>
</protein>
<comment type="caution">
    <text evidence="1">The sequence shown here is derived from an EMBL/GenBank/DDBJ whole genome shotgun (WGS) entry which is preliminary data.</text>
</comment>
<accession>A0AAV1YZB8</accession>
<name>A0AAV1YZB8_9ARAC</name>
<gene>
    <name evidence="1" type="ORF">LARSCL_LOCUS2069</name>
</gene>
<organism evidence="1 2">
    <name type="scientific">Larinioides sclopetarius</name>
    <dbReference type="NCBI Taxonomy" id="280406"/>
    <lineage>
        <taxon>Eukaryota</taxon>
        <taxon>Metazoa</taxon>
        <taxon>Ecdysozoa</taxon>
        <taxon>Arthropoda</taxon>
        <taxon>Chelicerata</taxon>
        <taxon>Arachnida</taxon>
        <taxon>Araneae</taxon>
        <taxon>Araneomorphae</taxon>
        <taxon>Entelegynae</taxon>
        <taxon>Araneoidea</taxon>
        <taxon>Araneidae</taxon>
        <taxon>Larinioides</taxon>
    </lineage>
</organism>
<proteinExistence type="predicted"/>
<keyword evidence="2" id="KW-1185">Reference proteome</keyword>
<reference evidence="1 2" key="1">
    <citation type="submission" date="2024-04" db="EMBL/GenBank/DDBJ databases">
        <authorList>
            <person name="Rising A."/>
            <person name="Reimegard J."/>
            <person name="Sonavane S."/>
            <person name="Akerstrom W."/>
            <person name="Nylinder S."/>
            <person name="Hedman E."/>
            <person name="Kallberg Y."/>
        </authorList>
    </citation>
    <scope>NUCLEOTIDE SEQUENCE [LARGE SCALE GENOMIC DNA]</scope>
</reference>
<dbReference type="Proteomes" id="UP001497382">
    <property type="component" value="Unassembled WGS sequence"/>
</dbReference>
<evidence type="ECO:0000313" key="1">
    <source>
        <dbReference type="EMBL" id="CAL1264543.1"/>
    </source>
</evidence>
<dbReference type="AlphaFoldDB" id="A0AAV1YZB8"/>
<dbReference type="EMBL" id="CAXIEN010000014">
    <property type="protein sequence ID" value="CAL1264543.1"/>
    <property type="molecule type" value="Genomic_DNA"/>
</dbReference>
<feature type="non-terminal residue" evidence="1">
    <location>
        <position position="1"/>
    </location>
</feature>
<sequence length="46" mass="5379">YSSISSSFPCSEDFRGNLPHNFTYWSPYHVFLNIWKAVLGPNGWKK</sequence>
<evidence type="ECO:0000313" key="2">
    <source>
        <dbReference type="Proteomes" id="UP001497382"/>
    </source>
</evidence>